<feature type="transmembrane region" description="Helical" evidence="1">
    <location>
        <begin position="55"/>
        <end position="74"/>
    </location>
</feature>
<sequence>MNLLAPQKKRTTVLRTVFRMALGAFLLLAGISHLTVNREAFLAQVPTWLPIAGDFVVLASGVVEIVLGASLLALGRYRVQVGWIVAAFFVVIFPGNISQLATHTDSFGLNTDLERSVRLLFQPVLVLWALWSSGSWLALRRYRASRRTGEDA</sequence>
<proteinExistence type="predicted"/>
<gene>
    <name evidence="2" type="ORF">E3O46_07440</name>
</gene>
<name>A0ABY2INE4_9MICO</name>
<keyword evidence="1" id="KW-0472">Membrane</keyword>
<keyword evidence="1" id="KW-1133">Transmembrane helix</keyword>
<keyword evidence="3" id="KW-1185">Reference proteome</keyword>
<evidence type="ECO:0008006" key="4">
    <source>
        <dbReference type="Google" id="ProtNLM"/>
    </source>
</evidence>
<protein>
    <recommendedName>
        <fullName evidence="4">DoxX family membrane protein</fullName>
    </recommendedName>
</protein>
<feature type="transmembrane region" description="Helical" evidence="1">
    <location>
        <begin position="81"/>
        <end position="100"/>
    </location>
</feature>
<comment type="caution">
    <text evidence="2">The sequence shown here is derived from an EMBL/GenBank/DDBJ whole genome shotgun (WGS) entry which is preliminary data.</text>
</comment>
<reference evidence="2 3" key="1">
    <citation type="submission" date="2019-03" db="EMBL/GenBank/DDBJ databases">
        <title>Genomics of glacier-inhabiting Cryobacterium strains.</title>
        <authorList>
            <person name="Liu Q."/>
            <person name="Xin Y.-H."/>
        </authorList>
    </citation>
    <scope>NUCLEOTIDE SEQUENCE [LARGE SCALE GENOMIC DNA]</scope>
    <source>
        <strain evidence="2 3">MDB1-5</strain>
    </source>
</reference>
<feature type="transmembrane region" description="Helical" evidence="1">
    <location>
        <begin position="12"/>
        <end position="35"/>
    </location>
</feature>
<dbReference type="RefSeq" id="WP_134561449.1">
    <property type="nucleotide sequence ID" value="NZ_SOFS01000017.1"/>
</dbReference>
<dbReference type="Proteomes" id="UP000297604">
    <property type="component" value="Unassembled WGS sequence"/>
</dbReference>
<dbReference type="PANTHER" id="PTHR36974">
    <property type="entry name" value="MEMBRANE PROTEIN-RELATED"/>
    <property type="match status" value="1"/>
</dbReference>
<evidence type="ECO:0000256" key="1">
    <source>
        <dbReference type="SAM" id="Phobius"/>
    </source>
</evidence>
<dbReference type="EMBL" id="SOFS01000017">
    <property type="protein sequence ID" value="TFC21141.1"/>
    <property type="molecule type" value="Genomic_DNA"/>
</dbReference>
<organism evidence="2 3">
    <name type="scientific">Cryobacterium glucosi</name>
    <dbReference type="NCBI Taxonomy" id="1259175"/>
    <lineage>
        <taxon>Bacteria</taxon>
        <taxon>Bacillati</taxon>
        <taxon>Actinomycetota</taxon>
        <taxon>Actinomycetes</taxon>
        <taxon>Micrococcales</taxon>
        <taxon>Microbacteriaceae</taxon>
        <taxon>Cryobacterium</taxon>
    </lineage>
</organism>
<accession>A0ABY2INE4</accession>
<keyword evidence="1" id="KW-0812">Transmembrane</keyword>
<feature type="transmembrane region" description="Helical" evidence="1">
    <location>
        <begin position="120"/>
        <end position="139"/>
    </location>
</feature>
<dbReference type="PANTHER" id="PTHR36974:SF1">
    <property type="entry name" value="DOXX FAMILY MEMBRANE PROTEIN"/>
    <property type="match status" value="1"/>
</dbReference>
<evidence type="ECO:0000313" key="3">
    <source>
        <dbReference type="Proteomes" id="UP000297604"/>
    </source>
</evidence>
<evidence type="ECO:0000313" key="2">
    <source>
        <dbReference type="EMBL" id="TFC21141.1"/>
    </source>
</evidence>